<feature type="repeat" description="ANK" evidence="3">
    <location>
        <begin position="693"/>
        <end position="725"/>
    </location>
</feature>
<feature type="repeat" description="ANK" evidence="3">
    <location>
        <begin position="902"/>
        <end position="934"/>
    </location>
</feature>
<feature type="repeat" description="ANK" evidence="3">
    <location>
        <begin position="793"/>
        <end position="825"/>
    </location>
</feature>
<organism evidence="5 6">
    <name type="scientific">Cladonia borealis</name>
    <dbReference type="NCBI Taxonomy" id="184061"/>
    <lineage>
        <taxon>Eukaryota</taxon>
        <taxon>Fungi</taxon>
        <taxon>Dikarya</taxon>
        <taxon>Ascomycota</taxon>
        <taxon>Pezizomycotina</taxon>
        <taxon>Lecanoromycetes</taxon>
        <taxon>OSLEUM clade</taxon>
        <taxon>Lecanoromycetidae</taxon>
        <taxon>Lecanorales</taxon>
        <taxon>Lecanorineae</taxon>
        <taxon>Cladoniaceae</taxon>
        <taxon>Cladonia</taxon>
    </lineage>
</organism>
<dbReference type="SUPFAM" id="SSF48403">
    <property type="entry name" value="Ankyrin repeat"/>
    <property type="match status" value="2"/>
</dbReference>
<dbReference type="SMART" id="SM00248">
    <property type="entry name" value="ANK"/>
    <property type="match status" value="10"/>
</dbReference>
<dbReference type="PANTHER" id="PTHR24198:SF165">
    <property type="entry name" value="ANKYRIN REPEAT-CONTAINING PROTEIN-RELATED"/>
    <property type="match status" value="1"/>
</dbReference>
<evidence type="ECO:0000256" key="2">
    <source>
        <dbReference type="ARBA" id="ARBA00023043"/>
    </source>
</evidence>
<protein>
    <recommendedName>
        <fullName evidence="4">Protein kinase domain-containing protein</fullName>
    </recommendedName>
</protein>
<dbReference type="PROSITE" id="PS50088">
    <property type="entry name" value="ANK_REPEAT"/>
    <property type="match status" value="6"/>
</dbReference>
<dbReference type="InterPro" id="IPR036770">
    <property type="entry name" value="Ankyrin_rpt-contain_sf"/>
</dbReference>
<dbReference type="GO" id="GO:0005524">
    <property type="term" value="F:ATP binding"/>
    <property type="evidence" value="ECO:0007669"/>
    <property type="project" value="InterPro"/>
</dbReference>
<reference evidence="5" key="1">
    <citation type="submission" date="2023-03" db="EMBL/GenBank/DDBJ databases">
        <title>Complete genome of Cladonia borealis.</title>
        <authorList>
            <person name="Park H."/>
        </authorList>
    </citation>
    <scope>NUCLEOTIDE SEQUENCE</scope>
    <source>
        <strain evidence="5">ANT050790</strain>
    </source>
</reference>
<keyword evidence="2 3" id="KW-0040">ANK repeat</keyword>
<dbReference type="InterPro" id="IPR008271">
    <property type="entry name" value="Ser/Thr_kinase_AS"/>
</dbReference>
<dbReference type="PANTHER" id="PTHR24198">
    <property type="entry name" value="ANKYRIN REPEAT AND PROTEIN KINASE DOMAIN-CONTAINING PROTEIN"/>
    <property type="match status" value="1"/>
</dbReference>
<dbReference type="PROSITE" id="PS00108">
    <property type="entry name" value="PROTEIN_KINASE_ST"/>
    <property type="match status" value="1"/>
</dbReference>
<dbReference type="Pfam" id="PF00069">
    <property type="entry name" value="Pkinase"/>
    <property type="match status" value="1"/>
</dbReference>
<evidence type="ECO:0000256" key="1">
    <source>
        <dbReference type="ARBA" id="ARBA00022737"/>
    </source>
</evidence>
<feature type="repeat" description="ANK" evidence="3">
    <location>
        <begin position="759"/>
        <end position="791"/>
    </location>
</feature>
<dbReference type="Gene3D" id="1.25.40.20">
    <property type="entry name" value="Ankyrin repeat-containing domain"/>
    <property type="match status" value="3"/>
</dbReference>
<dbReference type="InterPro" id="IPR000719">
    <property type="entry name" value="Prot_kinase_dom"/>
</dbReference>
<evidence type="ECO:0000313" key="5">
    <source>
        <dbReference type="EMBL" id="KAK0513087.1"/>
    </source>
</evidence>
<dbReference type="EMBL" id="JAFEKC020000008">
    <property type="protein sequence ID" value="KAK0513087.1"/>
    <property type="molecule type" value="Genomic_DNA"/>
</dbReference>
<accession>A0AA39V2A9</accession>
<dbReference type="PROSITE" id="PS50011">
    <property type="entry name" value="PROTEIN_KINASE_DOM"/>
    <property type="match status" value="1"/>
</dbReference>
<feature type="domain" description="Protein kinase" evidence="4">
    <location>
        <begin position="89"/>
        <end position="381"/>
    </location>
</feature>
<keyword evidence="1" id="KW-0677">Repeat</keyword>
<comment type="caution">
    <text evidence="5">The sequence shown here is derived from an EMBL/GenBank/DDBJ whole genome shotgun (WGS) entry which is preliminary data.</text>
</comment>
<evidence type="ECO:0000313" key="6">
    <source>
        <dbReference type="Proteomes" id="UP001166286"/>
    </source>
</evidence>
<dbReference type="PROSITE" id="PS50297">
    <property type="entry name" value="ANK_REP_REGION"/>
    <property type="match status" value="4"/>
</dbReference>
<evidence type="ECO:0000256" key="3">
    <source>
        <dbReference type="PROSITE-ProRule" id="PRU00023"/>
    </source>
</evidence>
<gene>
    <name evidence="5" type="ORF">JMJ35_004073</name>
</gene>
<dbReference type="CDD" id="cd00180">
    <property type="entry name" value="PKc"/>
    <property type="match status" value="1"/>
</dbReference>
<dbReference type="InterPro" id="IPR011009">
    <property type="entry name" value="Kinase-like_dom_sf"/>
</dbReference>
<keyword evidence="6" id="KW-1185">Reference proteome</keyword>
<dbReference type="Proteomes" id="UP001166286">
    <property type="component" value="Unassembled WGS sequence"/>
</dbReference>
<sequence length="1516" mass="168703">MPMNETGELSETHWIRRWQHKLILSQAGPASILKLTQLQSVLGRSQRPRTILSSIGGFSQPTNKRIHTLEDLLRYVQSLGLTTFDSSQIERKALLGQGVSYRVFGGTDRKSGSVIAVKRVKLPPSSTNYEAFEHSVTCVLRDIEVMHHGPLAQHTNIIKLLGYGWDYEQRDTIPYLVTELAEEGTLRQYLSRHKMNVRQGLELCGDVISGLYEIHLCGVCHGDVKLDNVLVSSFDFQHATRYGACCKNFGLRAFSNACVGAGFCQPISWDCCIPKATFPREQLIPKNATERQWVFETFKPSQMAVTPDSAKKRIFQDFQLMINHRDPLQAARANLHIGYAYGTGFGVAQSLQACRSIVNKCASEKLQIALPLAKMFRNPKTLLNEENSVKCYNFFTREFLKKQIPIPKLESIDGNCTYVELENTARKAAQGLGSFVTCTPAFAVYCKMTHEIPYGAPLNERLPASGETALAVACRLGDYQATIDLLDRGADPSISDRNGCLPLHWLFMFDDLHIEHVASRLTQDWDLQHINSKSSTPMIPDLQYPLVLRGTALAFATTTCSTTAVTTLLGLGADAACGFDEVDPDWGDRSAITLAECTSLLNFAVSQGGSINATIEDHQEISRRAVDIFIHRRQDKLLRDWLLEKRPELTEIIGAHCSLCPLYDMIENGLSLSVPVEALLSRGADPNFKKPEKGHNALHLAIIKNLLSEVKTLLKYQADPLRLDQDGRPAFYIAIRCGNVPMVREMLKYIEEVNIADSDGESALRLAASLGFADVASLLLEHGARSSNHEASREMTALHVAATKGHHGVLKAIVQSGQPLDPRNSDDLTPLHLAIQSRPYTHGKAYACAVSLLEAGADPNAHNQNLSCAVHMVLRHFGGQERLNLIRKLHEHGAGSDVPRSDGTTILHLAAYMGDSALVKYLLEAGVSATSLGKHGQTPLQDCVRSQQLKAWARHGPHHQVGLDQVSSVAKMLVEAGSRVPFRPYARNTADGEMPGYEPLPKTVDITKPRSLIARWNELIQEMQERRIQDNKRRQIEMANKIEGYGIVLFRDNRSATPLELAVLRKSDREVLACLLKIHQDATRQPKDEQQEEKRTLAVSSISTSETGQIHKKVINAGWTAAINASNWLAVREFLMQKIPVNLKDLCWPNGRGLLEYAIDRSDDQLLHLFIGDTAASIHTPNLLPYQPFWPAFPRLDNEFSVDLSCLWEITSKIRKARVLDDKNDSYYENGVPFHWHKQTALLVNSKTRGKARKKVLQAYQKSSGYLLGMDIQTACFYFGITGKTSELLRNLNLSDYAVRFEADHKDICKHLVELVGLNSLEKWARAWVEGAQIYTCAPGKTSIPFGLIYEVAADPTIDSKRTQRLWDIINDYRDLVVMLEDEGFMAHVITFESRSDHDWFLTARSALGAVAIQNDLIPSIIVTQHDGVSGDHGILQPTSEDATEAIESHHQLPYPNGEPAEAEIVDPGPPQKQKDLRIEGEGFGGLDHQVVPLLEMAQPVESDIKAEVVISSVAM</sequence>
<dbReference type="Gene3D" id="1.10.510.10">
    <property type="entry name" value="Transferase(Phosphotransferase) domain 1"/>
    <property type="match status" value="1"/>
</dbReference>
<feature type="repeat" description="ANK" evidence="3">
    <location>
        <begin position="826"/>
        <end position="864"/>
    </location>
</feature>
<dbReference type="SUPFAM" id="SSF56112">
    <property type="entry name" value="Protein kinase-like (PK-like)"/>
    <property type="match status" value="1"/>
</dbReference>
<dbReference type="GO" id="GO:0004672">
    <property type="term" value="F:protein kinase activity"/>
    <property type="evidence" value="ECO:0007669"/>
    <property type="project" value="InterPro"/>
</dbReference>
<dbReference type="Pfam" id="PF12796">
    <property type="entry name" value="Ank_2"/>
    <property type="match status" value="3"/>
</dbReference>
<proteinExistence type="predicted"/>
<feature type="repeat" description="ANK" evidence="3">
    <location>
        <begin position="465"/>
        <end position="497"/>
    </location>
</feature>
<name>A0AA39V2A9_9LECA</name>
<evidence type="ECO:0000259" key="4">
    <source>
        <dbReference type="PROSITE" id="PS50011"/>
    </source>
</evidence>
<dbReference type="SMART" id="SM00220">
    <property type="entry name" value="S_TKc"/>
    <property type="match status" value="1"/>
</dbReference>
<dbReference type="InterPro" id="IPR002110">
    <property type="entry name" value="Ankyrin_rpt"/>
</dbReference>